<evidence type="ECO:0000256" key="9">
    <source>
        <dbReference type="HAMAP-Rule" id="MF_01924"/>
    </source>
</evidence>
<feature type="active site" description="Proton donor/acceptor" evidence="9">
    <location>
        <position position="225"/>
    </location>
</feature>
<protein>
    <recommendedName>
        <fullName evidence="9">D-alanyl-D-alanine dipeptidase</fullName>
        <shortName evidence="9">D-Ala-D-Ala dipeptidase</shortName>
        <ecNumber evidence="9">3.4.13.22</ecNumber>
    </recommendedName>
</protein>
<evidence type="ECO:0000256" key="7">
    <source>
        <dbReference type="ARBA" id="ARBA00023049"/>
    </source>
</evidence>
<dbReference type="EMBL" id="JABAIL010000010">
    <property type="protein sequence ID" value="NLR94172.1"/>
    <property type="molecule type" value="Genomic_DNA"/>
</dbReference>
<dbReference type="Pfam" id="PF01427">
    <property type="entry name" value="Peptidase_M15"/>
    <property type="match status" value="1"/>
</dbReference>
<keyword evidence="7 9" id="KW-0482">Metalloprotease</keyword>
<gene>
    <name evidence="11" type="ORF">HGP29_23415</name>
</gene>
<keyword evidence="8" id="KW-0961">Cell wall biogenesis/degradation</keyword>
<keyword evidence="10" id="KW-0732">Signal</keyword>
<dbReference type="PANTHER" id="PTHR43126">
    <property type="entry name" value="D-ALANYL-D-ALANINE DIPEPTIDASE"/>
    <property type="match status" value="1"/>
</dbReference>
<keyword evidence="12" id="KW-1185">Reference proteome</keyword>
<evidence type="ECO:0000313" key="12">
    <source>
        <dbReference type="Proteomes" id="UP000585050"/>
    </source>
</evidence>
<dbReference type="AlphaFoldDB" id="A0A7X8XYF6"/>
<name>A0A7X8XYF6_9BACT</name>
<dbReference type="InterPro" id="IPR009045">
    <property type="entry name" value="Zn_M74/Hedgehog-like"/>
</dbReference>
<dbReference type="GO" id="GO:0160237">
    <property type="term" value="F:D-Ala-D-Ala dipeptidase activity"/>
    <property type="evidence" value="ECO:0007669"/>
    <property type="project" value="UniProtKB-EC"/>
</dbReference>
<evidence type="ECO:0000313" key="11">
    <source>
        <dbReference type="EMBL" id="NLR94172.1"/>
    </source>
</evidence>
<proteinExistence type="inferred from homology"/>
<feature type="chain" id="PRO_5030938793" description="D-alanyl-D-alanine dipeptidase" evidence="10">
    <location>
        <begin position="23"/>
        <end position="248"/>
    </location>
</feature>
<dbReference type="PANTHER" id="PTHR43126:SF1">
    <property type="entry name" value="D-ALANYL-D-ALANINE DIPEPTIDASE"/>
    <property type="match status" value="1"/>
</dbReference>
<dbReference type="RefSeq" id="WP_168884884.1">
    <property type="nucleotide sequence ID" value="NZ_JABAIL010000010.1"/>
</dbReference>
<keyword evidence="6 9" id="KW-0224">Dipeptidase</keyword>
<sequence>MFRYLLLLFVFGIFSCSTSSSSEINLVKTETLQAPTLNKSIDNIIHAIVDKKLAQSKYLKEIQPWPDSSFVELDRLDSLFVLDIRYATTNNFTKTVLYDCPKAMLRKVVALQLVKVQQELIKKGYRIKLFDCYRPLSVQWKMWKVYPDRRYVADPRIGSWHNRGLAVDLTLCDLDGNQIEMGTPYDYFGKEAWPAYENLSKDVLHHRKLLAKTMWKYGFGPTSTEWWHYSYQSVRFGVSNFPFSCQKN</sequence>
<dbReference type="CDD" id="cd14840">
    <property type="entry name" value="D-Ala-D-Ala_dipeptidase_Aad"/>
    <property type="match status" value="1"/>
</dbReference>
<keyword evidence="4 9" id="KW-0378">Hydrolase</keyword>
<evidence type="ECO:0000256" key="3">
    <source>
        <dbReference type="ARBA" id="ARBA00022723"/>
    </source>
</evidence>
<organism evidence="11 12">
    <name type="scientific">Flammeovirga agarivorans</name>
    <dbReference type="NCBI Taxonomy" id="2726742"/>
    <lineage>
        <taxon>Bacteria</taxon>
        <taxon>Pseudomonadati</taxon>
        <taxon>Bacteroidota</taxon>
        <taxon>Cytophagia</taxon>
        <taxon>Cytophagales</taxon>
        <taxon>Flammeovirgaceae</taxon>
        <taxon>Flammeovirga</taxon>
    </lineage>
</organism>
<comment type="similarity">
    <text evidence="9">Belongs to the peptidase M15D family.</text>
</comment>
<comment type="caution">
    <text evidence="11">The sequence shown here is derived from an EMBL/GenBank/DDBJ whole genome shotgun (WGS) entry which is preliminary data.</text>
</comment>
<evidence type="ECO:0000256" key="4">
    <source>
        <dbReference type="ARBA" id="ARBA00022801"/>
    </source>
</evidence>
<comment type="catalytic activity">
    <reaction evidence="1 9">
        <text>D-alanyl-D-alanine + H2O = 2 D-alanine</text>
        <dbReference type="Rhea" id="RHEA:20661"/>
        <dbReference type="ChEBI" id="CHEBI:15377"/>
        <dbReference type="ChEBI" id="CHEBI:57416"/>
        <dbReference type="ChEBI" id="CHEBI:57822"/>
        <dbReference type="EC" id="3.4.13.22"/>
    </reaction>
</comment>
<dbReference type="HAMAP" id="MF_01924">
    <property type="entry name" value="A_A_dipeptidase"/>
    <property type="match status" value="1"/>
</dbReference>
<evidence type="ECO:0000256" key="8">
    <source>
        <dbReference type="ARBA" id="ARBA00023316"/>
    </source>
</evidence>
<dbReference type="GO" id="GO:0008270">
    <property type="term" value="F:zinc ion binding"/>
    <property type="evidence" value="ECO:0007669"/>
    <property type="project" value="UniProtKB-UniRule"/>
</dbReference>
<dbReference type="GO" id="GO:0071555">
    <property type="term" value="P:cell wall organization"/>
    <property type="evidence" value="ECO:0007669"/>
    <property type="project" value="UniProtKB-KW"/>
</dbReference>
<accession>A0A7X8XYF6</accession>
<feature type="site" description="Transition state stabilizer" evidence="9">
    <location>
        <position position="134"/>
    </location>
</feature>
<comment type="cofactor">
    <cofactor evidence="9">
        <name>Zn(2+)</name>
        <dbReference type="ChEBI" id="CHEBI:29105"/>
    </cofactor>
    <text evidence="9">Binds 1 zinc ion per subunit.</text>
</comment>
<dbReference type="GO" id="GO:0008237">
    <property type="term" value="F:metallopeptidase activity"/>
    <property type="evidence" value="ECO:0007669"/>
    <property type="project" value="UniProtKB-KW"/>
</dbReference>
<dbReference type="GO" id="GO:0006508">
    <property type="term" value="P:proteolysis"/>
    <property type="evidence" value="ECO:0007669"/>
    <property type="project" value="UniProtKB-KW"/>
</dbReference>
<evidence type="ECO:0000256" key="1">
    <source>
        <dbReference type="ARBA" id="ARBA00001362"/>
    </source>
</evidence>
<evidence type="ECO:0000256" key="2">
    <source>
        <dbReference type="ARBA" id="ARBA00022670"/>
    </source>
</evidence>
<keyword evidence="2 9" id="KW-0645">Protease</keyword>
<feature type="binding site" evidence="9">
    <location>
        <position position="168"/>
    </location>
    <ligand>
        <name>Zn(2+)</name>
        <dbReference type="ChEBI" id="CHEBI:29105"/>
        <note>catalytic</note>
    </ligand>
</feature>
<dbReference type="PROSITE" id="PS51257">
    <property type="entry name" value="PROKAR_LIPOPROTEIN"/>
    <property type="match status" value="1"/>
</dbReference>
<dbReference type="SUPFAM" id="SSF55166">
    <property type="entry name" value="Hedgehog/DD-peptidase"/>
    <property type="match status" value="1"/>
</dbReference>
<dbReference type="EC" id="3.4.13.22" evidence="9"/>
<evidence type="ECO:0000256" key="5">
    <source>
        <dbReference type="ARBA" id="ARBA00022833"/>
    </source>
</evidence>
<keyword evidence="5 9" id="KW-0862">Zinc</keyword>
<evidence type="ECO:0000256" key="6">
    <source>
        <dbReference type="ARBA" id="ARBA00022997"/>
    </source>
</evidence>
<dbReference type="InterPro" id="IPR000755">
    <property type="entry name" value="A_A_dipeptidase"/>
</dbReference>
<keyword evidence="3 9" id="KW-0479">Metal-binding</keyword>
<reference evidence="11 12" key="1">
    <citation type="submission" date="2020-04" db="EMBL/GenBank/DDBJ databases">
        <title>Flammeovirga sp. SR4, a novel species isolated from seawater.</title>
        <authorList>
            <person name="Wang X."/>
        </authorList>
    </citation>
    <scope>NUCLEOTIDE SEQUENCE [LARGE SCALE GENOMIC DNA]</scope>
    <source>
        <strain evidence="11 12">SR4</strain>
    </source>
</reference>
<feature type="binding site" evidence="9">
    <location>
        <position position="161"/>
    </location>
    <ligand>
        <name>Zn(2+)</name>
        <dbReference type="ChEBI" id="CHEBI:29105"/>
        <note>catalytic</note>
    </ligand>
</feature>
<dbReference type="Gene3D" id="3.30.1380.10">
    <property type="match status" value="1"/>
</dbReference>
<evidence type="ECO:0000256" key="10">
    <source>
        <dbReference type="SAM" id="SignalP"/>
    </source>
</evidence>
<feature type="signal peptide" evidence="10">
    <location>
        <begin position="1"/>
        <end position="22"/>
    </location>
</feature>
<comment type="function">
    <text evidence="9">Catalyzes hydrolysis of the D-alanyl-D-alanine dipeptide.</text>
</comment>
<dbReference type="Proteomes" id="UP000585050">
    <property type="component" value="Unassembled WGS sequence"/>
</dbReference>
<feature type="binding site" evidence="9">
    <location>
        <position position="228"/>
    </location>
    <ligand>
        <name>Zn(2+)</name>
        <dbReference type="ChEBI" id="CHEBI:29105"/>
        <note>catalytic</note>
    </ligand>
</feature>